<evidence type="ECO:0000313" key="2">
    <source>
        <dbReference type="EMBL" id="QIS03167.1"/>
    </source>
</evidence>
<proteinExistence type="predicted"/>
<evidence type="ECO:0000313" key="3">
    <source>
        <dbReference type="Proteomes" id="UP000501705"/>
    </source>
</evidence>
<reference evidence="2 3" key="1">
    <citation type="journal article" date="2019" name="ACS Chem. Biol.">
        <title>Identification and Mobilization of a Cryptic Antibiotic Biosynthesis Gene Locus from a Human-Pathogenic Nocardia Isolate.</title>
        <authorList>
            <person name="Herisse M."/>
            <person name="Ishida K."/>
            <person name="Porter J.L."/>
            <person name="Howden B."/>
            <person name="Hertweck C."/>
            <person name="Stinear T.P."/>
            <person name="Pidot S.J."/>
        </authorList>
    </citation>
    <scope>NUCLEOTIDE SEQUENCE [LARGE SCALE GENOMIC DNA]</scope>
    <source>
        <strain evidence="2 3">AUSMDU00024985</strain>
    </source>
</reference>
<evidence type="ECO:0000256" key="1">
    <source>
        <dbReference type="SAM" id="MobiDB-lite"/>
    </source>
</evidence>
<dbReference type="AlphaFoldDB" id="A0A6G9XQH2"/>
<name>A0A6G9XQH2_NOCBR</name>
<dbReference type="Proteomes" id="UP000501705">
    <property type="component" value="Chromosome"/>
</dbReference>
<organism evidence="2 3">
    <name type="scientific">Nocardia brasiliensis</name>
    <dbReference type="NCBI Taxonomy" id="37326"/>
    <lineage>
        <taxon>Bacteria</taxon>
        <taxon>Bacillati</taxon>
        <taxon>Actinomycetota</taxon>
        <taxon>Actinomycetes</taxon>
        <taxon>Mycobacteriales</taxon>
        <taxon>Nocardiaceae</taxon>
        <taxon>Nocardia</taxon>
    </lineage>
</organism>
<feature type="region of interest" description="Disordered" evidence="1">
    <location>
        <begin position="17"/>
        <end position="38"/>
    </location>
</feature>
<dbReference type="RefSeq" id="WP_167462234.1">
    <property type="nucleotide sequence ID" value="NZ_CP046171.1"/>
</dbReference>
<dbReference type="EMBL" id="CP046171">
    <property type="protein sequence ID" value="QIS03167.1"/>
    <property type="molecule type" value="Genomic_DNA"/>
</dbReference>
<feature type="compositionally biased region" description="Low complexity" evidence="1">
    <location>
        <begin position="17"/>
        <end position="32"/>
    </location>
</feature>
<accession>A0A6G9XQH2</accession>
<gene>
    <name evidence="2" type="ORF">F5X71_13360</name>
</gene>
<sequence length="61" mass="5935">MSAFTSIMDSVNIIAAGSGSSDESSSLSSSTGSSGGGSIGDSIDLLKLSLKLLSTIVGHLS</sequence>
<protein>
    <submittedName>
        <fullName evidence="2">Uncharacterized protein</fullName>
    </submittedName>
</protein>